<dbReference type="PANTHER" id="PTHR24180:SF45">
    <property type="entry name" value="POLY [ADP-RIBOSE] POLYMERASE TANKYRASE"/>
    <property type="match status" value="1"/>
</dbReference>
<dbReference type="RefSeq" id="WP_091306260.1">
    <property type="nucleotide sequence ID" value="NZ_FNSO01000004.1"/>
</dbReference>
<dbReference type="OrthoDB" id="928522at2"/>
<sequence>MPGGLNLEQLRKRAKELARAEGVKLTEAQFRLARDHGFPSWPKLQAYVRRVTEHGDALHHPYHQDVGYYAERALGLLASAEDDTPGAKAPFARWNQPLTRDGARAVVAREHGFVSWKALRNHVKSLVDSGEPFARAYRAIEARDLAGLGKVLDEFPWLVTARGTNGNDLLGMAGATHDERLSRILLDRGADPARGNVHGWTPLHQAAYSNLPLLLDLLLRHGAPVDVPARGDGGTPLVVALFWGHREAAEKLAEHSRAPGNLRVAAGLGDVELLEELLTSGRGGAHRGFYRPHSGFPAWQPTDDPAESRDEALAWAARNDRVDALRTLVARGADVNADVYRGTALAWAAASGRLAAVRTLLDLGADVNLRGTFGGPHHGEGVTALHLAAQSGHLDVIRALVESGADPGARDAIFGSTPEKWAEVCGQPAARELLS</sequence>
<feature type="repeat" description="ANK" evidence="3">
    <location>
        <begin position="198"/>
        <end position="230"/>
    </location>
</feature>
<accession>A0A1H4PEE1</accession>
<keyword evidence="5" id="KW-1185">Reference proteome</keyword>
<dbReference type="SUPFAM" id="SSF48403">
    <property type="entry name" value="Ankyrin repeat"/>
    <property type="match status" value="1"/>
</dbReference>
<keyword evidence="1" id="KW-0677">Repeat</keyword>
<evidence type="ECO:0000256" key="1">
    <source>
        <dbReference type="ARBA" id="ARBA00022737"/>
    </source>
</evidence>
<feature type="repeat" description="ANK" evidence="3">
    <location>
        <begin position="340"/>
        <end position="372"/>
    </location>
</feature>
<protein>
    <submittedName>
        <fullName evidence="4">Ankyrin repeat</fullName>
    </submittedName>
</protein>
<dbReference type="AlphaFoldDB" id="A0A1H4PEE1"/>
<dbReference type="SMART" id="SM00248">
    <property type="entry name" value="ANK"/>
    <property type="match status" value="6"/>
</dbReference>
<dbReference type="Pfam" id="PF12796">
    <property type="entry name" value="Ank_2"/>
    <property type="match status" value="2"/>
</dbReference>
<dbReference type="PROSITE" id="PS50297">
    <property type="entry name" value="ANK_REP_REGION"/>
    <property type="match status" value="3"/>
</dbReference>
<reference evidence="5" key="1">
    <citation type="submission" date="2016-10" db="EMBL/GenBank/DDBJ databases">
        <authorList>
            <person name="Varghese N."/>
            <person name="Submissions S."/>
        </authorList>
    </citation>
    <scope>NUCLEOTIDE SEQUENCE [LARGE SCALE GENOMIC DNA]</scope>
    <source>
        <strain evidence="5">DSM 44544</strain>
    </source>
</reference>
<dbReference type="InterPro" id="IPR051637">
    <property type="entry name" value="Ank_repeat_dom-contain_49"/>
</dbReference>
<organism evidence="4 5">
    <name type="scientific">Amycolatopsis tolypomycina</name>
    <dbReference type="NCBI Taxonomy" id="208445"/>
    <lineage>
        <taxon>Bacteria</taxon>
        <taxon>Bacillati</taxon>
        <taxon>Actinomycetota</taxon>
        <taxon>Actinomycetes</taxon>
        <taxon>Pseudonocardiales</taxon>
        <taxon>Pseudonocardiaceae</taxon>
        <taxon>Amycolatopsis</taxon>
    </lineage>
</organism>
<name>A0A1H4PEE1_9PSEU</name>
<gene>
    <name evidence="4" type="ORF">SAMN04489727_2402</name>
</gene>
<dbReference type="Gene3D" id="1.25.40.20">
    <property type="entry name" value="Ankyrin repeat-containing domain"/>
    <property type="match status" value="2"/>
</dbReference>
<evidence type="ECO:0000313" key="4">
    <source>
        <dbReference type="EMBL" id="SEC05806.1"/>
    </source>
</evidence>
<proteinExistence type="predicted"/>
<evidence type="ECO:0000256" key="3">
    <source>
        <dbReference type="PROSITE-ProRule" id="PRU00023"/>
    </source>
</evidence>
<dbReference type="InterPro" id="IPR036770">
    <property type="entry name" value="Ankyrin_rpt-contain_sf"/>
</dbReference>
<dbReference type="InterPro" id="IPR002110">
    <property type="entry name" value="Ankyrin_rpt"/>
</dbReference>
<dbReference type="STRING" id="208445.SAMN04489727_2402"/>
<keyword evidence="2 3" id="KW-0040">ANK repeat</keyword>
<dbReference type="Proteomes" id="UP000199622">
    <property type="component" value="Unassembled WGS sequence"/>
</dbReference>
<evidence type="ECO:0000313" key="5">
    <source>
        <dbReference type="Proteomes" id="UP000199622"/>
    </source>
</evidence>
<feature type="repeat" description="ANK" evidence="3">
    <location>
        <begin position="380"/>
        <end position="412"/>
    </location>
</feature>
<dbReference type="EMBL" id="FNSO01000004">
    <property type="protein sequence ID" value="SEC05806.1"/>
    <property type="molecule type" value="Genomic_DNA"/>
</dbReference>
<evidence type="ECO:0000256" key="2">
    <source>
        <dbReference type="ARBA" id="ARBA00023043"/>
    </source>
</evidence>
<dbReference type="PANTHER" id="PTHR24180">
    <property type="entry name" value="CYCLIN-DEPENDENT KINASE INHIBITOR 2C-RELATED"/>
    <property type="match status" value="1"/>
</dbReference>
<dbReference type="Pfam" id="PF00023">
    <property type="entry name" value="Ank"/>
    <property type="match status" value="1"/>
</dbReference>
<dbReference type="PROSITE" id="PS50088">
    <property type="entry name" value="ANK_REPEAT"/>
    <property type="match status" value="3"/>
</dbReference>